<organism evidence="2 3">
    <name type="scientific">Candidatus Falkowbacteria bacterium RIFCSPLOWO2_02_FULL_45_21</name>
    <dbReference type="NCBI Taxonomy" id="1797989"/>
    <lineage>
        <taxon>Bacteria</taxon>
        <taxon>Candidatus Falkowiibacteriota</taxon>
    </lineage>
</organism>
<protein>
    <submittedName>
        <fullName evidence="2">Uncharacterized protein</fullName>
    </submittedName>
</protein>
<dbReference type="STRING" id="1797989.A3H66_02870"/>
<comment type="caution">
    <text evidence="2">The sequence shown here is derived from an EMBL/GenBank/DDBJ whole genome shotgun (WGS) entry which is preliminary data.</text>
</comment>
<dbReference type="Proteomes" id="UP000178783">
    <property type="component" value="Unassembled WGS sequence"/>
</dbReference>
<name>A0A1F5SE74_9BACT</name>
<evidence type="ECO:0000256" key="1">
    <source>
        <dbReference type="SAM" id="MobiDB-lite"/>
    </source>
</evidence>
<dbReference type="EMBL" id="MFFW01000008">
    <property type="protein sequence ID" value="OGF24551.1"/>
    <property type="molecule type" value="Genomic_DNA"/>
</dbReference>
<feature type="region of interest" description="Disordered" evidence="1">
    <location>
        <begin position="463"/>
        <end position="483"/>
    </location>
</feature>
<accession>A0A1F5SE74</accession>
<sequence length="483" mass="54495">MGFEFKHREPLKPKVGADVLVSENADKKAAEDLCVKLARPLLTPHFPLSAKGKEVAGKIAAGLRMDPRELPTVENPHGEYFSGLAELEPAEEKELYGAHLAVVQTTKGCRHQCTFCAADTSREVQTMPFQAVLKIGERMRRREALIEKDWIKFCHDLGAQLKIDTSFMHDDRFKADSSTGGEWDARTALAKALGLRGRGFNPQTVREINELLIKMVPSYPVLIEYFRGAKKTPEELLAFVNGPMGDYRDGNQLFVTDYVKGLGFPITTSQFFSSIMNYNDSDPFDYRDNKFLHSDGSPADYGDVVEVLASKKRRIHITTAGWYQPDSVAQGAAEKIVKKGGEFLDRVRISVSPYEVRARKNPKQYMSDMVNVCRTLQPLRPEILLHGNDDFANMFKEAIKQASPDYDKWFIKRQPKISYFSGRAKNMEHDENKKEQDIMACSPGHYLLPDGTVSFLRQSKTMNEGGQYVTPGDRPVPTGKKLW</sequence>
<dbReference type="AlphaFoldDB" id="A0A1F5SE74"/>
<evidence type="ECO:0000313" key="2">
    <source>
        <dbReference type="EMBL" id="OGF24551.1"/>
    </source>
</evidence>
<reference evidence="2 3" key="1">
    <citation type="journal article" date="2016" name="Nat. Commun.">
        <title>Thousands of microbial genomes shed light on interconnected biogeochemical processes in an aquifer system.</title>
        <authorList>
            <person name="Anantharaman K."/>
            <person name="Brown C.T."/>
            <person name="Hug L.A."/>
            <person name="Sharon I."/>
            <person name="Castelle C.J."/>
            <person name="Probst A.J."/>
            <person name="Thomas B.C."/>
            <person name="Singh A."/>
            <person name="Wilkins M.J."/>
            <person name="Karaoz U."/>
            <person name="Brodie E.L."/>
            <person name="Williams K.H."/>
            <person name="Hubbard S.S."/>
            <person name="Banfield J.F."/>
        </authorList>
    </citation>
    <scope>NUCLEOTIDE SEQUENCE [LARGE SCALE GENOMIC DNA]</scope>
</reference>
<gene>
    <name evidence="2" type="ORF">A3H66_02870</name>
</gene>
<evidence type="ECO:0000313" key="3">
    <source>
        <dbReference type="Proteomes" id="UP000178783"/>
    </source>
</evidence>
<proteinExistence type="predicted"/>